<dbReference type="EMBL" id="JAEKJY010000002">
    <property type="protein sequence ID" value="MBN8235357.1"/>
    <property type="molecule type" value="Genomic_DNA"/>
</dbReference>
<proteinExistence type="predicted"/>
<dbReference type="Proteomes" id="UP000663970">
    <property type="component" value="Unassembled WGS sequence"/>
</dbReference>
<protein>
    <submittedName>
        <fullName evidence="1">Uncharacterized protein</fullName>
    </submittedName>
</protein>
<reference evidence="1 2" key="1">
    <citation type="submission" date="2020-12" db="EMBL/GenBank/DDBJ databases">
        <title>Oil enriched cultivation method for isolating marine PHA-producing bacteria.</title>
        <authorList>
            <person name="Zheng W."/>
            <person name="Yu S."/>
            <person name="Huang Y."/>
        </authorList>
    </citation>
    <scope>NUCLEOTIDE SEQUENCE [LARGE SCALE GENOMIC DNA]</scope>
    <source>
        <strain evidence="1 2">SY-2-6</strain>
    </source>
</reference>
<name>A0ABS3DVH5_9BACI</name>
<organism evidence="1 2">
    <name type="scientific">Halobacillus kuroshimensis</name>
    <dbReference type="NCBI Taxonomy" id="302481"/>
    <lineage>
        <taxon>Bacteria</taxon>
        <taxon>Bacillati</taxon>
        <taxon>Bacillota</taxon>
        <taxon>Bacilli</taxon>
        <taxon>Bacillales</taxon>
        <taxon>Bacillaceae</taxon>
        <taxon>Halobacillus</taxon>
    </lineage>
</organism>
<keyword evidence="2" id="KW-1185">Reference proteome</keyword>
<evidence type="ECO:0000313" key="2">
    <source>
        <dbReference type="Proteomes" id="UP000663970"/>
    </source>
</evidence>
<evidence type="ECO:0000313" key="1">
    <source>
        <dbReference type="EMBL" id="MBN8235357.1"/>
    </source>
</evidence>
<comment type="caution">
    <text evidence="1">The sequence shown here is derived from an EMBL/GenBank/DDBJ whole genome shotgun (WGS) entry which is preliminary data.</text>
</comment>
<sequence>MENNLFHIPTVSRHQRLFFPFLFSTKAAITQPMRSLESANLLSVQSLSSIFQRRHEERSVVTPAGTARAEDPLGPMVFLTKSVEAVPAASIHR</sequence>
<gene>
    <name evidence="1" type="ORF">JF544_08835</name>
</gene>
<accession>A0ABS3DVH5</accession>